<feature type="domain" description="Flavoprotein" evidence="4">
    <location>
        <begin position="10"/>
        <end position="177"/>
    </location>
</feature>
<dbReference type="InterPro" id="IPR035929">
    <property type="entry name" value="CoaB-like_sf"/>
</dbReference>
<dbReference type="EMBL" id="AP017372">
    <property type="protein sequence ID" value="BAU56832.1"/>
    <property type="molecule type" value="Genomic_DNA"/>
</dbReference>
<feature type="region of interest" description="Phosphopantothenate--cysteine ligase" evidence="3">
    <location>
        <begin position="215"/>
        <end position="422"/>
    </location>
</feature>
<comment type="similarity">
    <text evidence="3">In the C-terminal section; belongs to the PPC synthetase family.</text>
</comment>
<protein>
    <recommendedName>
        <fullName evidence="3">Coenzyme A biosynthesis bifunctional protein CoaBC</fullName>
    </recommendedName>
    <alternativeName>
        <fullName evidence="3">DNA/pantothenate metabolism flavoprotein</fullName>
    </alternativeName>
    <alternativeName>
        <fullName evidence="3">Phosphopantothenoylcysteine synthetase/decarboxylase</fullName>
        <shortName evidence="3">PPCS-PPCDC</shortName>
    </alternativeName>
    <domain>
        <recommendedName>
            <fullName evidence="3">Phosphopantothenoylcysteine decarboxylase</fullName>
            <shortName evidence="3">PPC decarboxylase</shortName>
            <shortName evidence="3">PPC-DC</shortName>
            <ecNumber evidence="3">4.1.1.36</ecNumber>
        </recommendedName>
        <alternativeName>
            <fullName evidence="3">CoaC</fullName>
        </alternativeName>
    </domain>
    <domain>
        <recommendedName>
            <fullName evidence="3">Phosphopantothenate--cysteine ligase</fullName>
            <ecNumber evidence="3">6.3.2.5</ecNumber>
        </recommendedName>
        <alternativeName>
            <fullName evidence="3">CoaB</fullName>
        </alternativeName>
        <alternativeName>
            <fullName evidence="3">Phosphopantothenoylcysteine synthetase</fullName>
            <shortName evidence="3">PPC synthetase</shortName>
            <shortName evidence="3">PPC-S</shortName>
        </alternativeName>
    </domain>
</protein>
<keyword evidence="3" id="KW-0436">Ligase</keyword>
<dbReference type="PANTHER" id="PTHR14359:SF6">
    <property type="entry name" value="PHOSPHOPANTOTHENOYLCYSTEINE DECARBOXYLASE"/>
    <property type="match status" value="1"/>
</dbReference>
<dbReference type="Gene3D" id="3.40.50.1950">
    <property type="entry name" value="Flavin prenyltransferase-like"/>
    <property type="match status" value="1"/>
</dbReference>
<evidence type="ECO:0000256" key="2">
    <source>
        <dbReference type="ARBA" id="ARBA00023239"/>
    </source>
</evidence>
<dbReference type="GO" id="GO:0015941">
    <property type="term" value="P:pantothenate catabolic process"/>
    <property type="evidence" value="ECO:0007669"/>
    <property type="project" value="InterPro"/>
</dbReference>
<feature type="binding site" evidence="3">
    <location>
        <begin position="297"/>
        <end position="299"/>
    </location>
    <ligand>
        <name>CTP</name>
        <dbReference type="ChEBI" id="CHEBI:37563"/>
    </ligand>
</feature>
<dbReference type="Pfam" id="PF04127">
    <property type="entry name" value="DFP"/>
    <property type="match status" value="1"/>
</dbReference>
<keyword evidence="3" id="KW-0479">Metal-binding</keyword>
<comment type="catalytic activity">
    <reaction evidence="3">
        <text>N-[(R)-4-phosphopantothenoyl]-L-cysteine + H(+) = (R)-4'-phosphopantetheine + CO2</text>
        <dbReference type="Rhea" id="RHEA:16793"/>
        <dbReference type="ChEBI" id="CHEBI:15378"/>
        <dbReference type="ChEBI" id="CHEBI:16526"/>
        <dbReference type="ChEBI" id="CHEBI:59458"/>
        <dbReference type="ChEBI" id="CHEBI:61723"/>
        <dbReference type="EC" id="4.1.1.36"/>
    </reaction>
</comment>
<proteinExistence type="inferred from homology"/>
<feature type="binding site" evidence="3">
    <location>
        <position position="365"/>
    </location>
    <ligand>
        <name>CTP</name>
        <dbReference type="ChEBI" id="CHEBI:37563"/>
    </ligand>
</feature>
<feature type="binding site" evidence="3">
    <location>
        <position position="347"/>
    </location>
    <ligand>
        <name>CTP</name>
        <dbReference type="ChEBI" id="CHEBI:37563"/>
    </ligand>
</feature>
<feature type="domain" description="DNA/pantothenate metabolism flavoprotein C-terminal" evidence="5">
    <location>
        <begin position="210"/>
        <end position="417"/>
    </location>
</feature>
<gene>
    <name evidence="6" type="primary">dfp</name>
    <name evidence="3" type="synonym">coaBC</name>
    <name evidence="6" type="ORF">HH1059_01580</name>
</gene>
<dbReference type="EC" id="4.1.1.36" evidence="3"/>
<dbReference type="Pfam" id="PF02441">
    <property type="entry name" value="Flavoprotein"/>
    <property type="match status" value="1"/>
</dbReference>
<dbReference type="GO" id="GO:0015937">
    <property type="term" value="P:coenzyme A biosynthetic process"/>
    <property type="evidence" value="ECO:0007669"/>
    <property type="project" value="UniProtKB-UniRule"/>
</dbReference>
<dbReference type="PANTHER" id="PTHR14359">
    <property type="entry name" value="HOMO-OLIGOMERIC FLAVIN CONTAINING CYS DECARBOXYLASE FAMILY"/>
    <property type="match status" value="1"/>
</dbReference>
<evidence type="ECO:0000256" key="3">
    <source>
        <dbReference type="HAMAP-Rule" id="MF_02225"/>
    </source>
</evidence>
<name>A0A120MZC5_HALHR</name>
<keyword evidence="3" id="KW-0288">FMN</keyword>
<reference evidence="6" key="1">
    <citation type="submission" date="2016-02" db="EMBL/GenBank/DDBJ databases">
        <title>Halorhodospira halochloris DSM-1059 complete genome, version 2.</title>
        <authorList>
            <person name="Tsukatani Y."/>
        </authorList>
    </citation>
    <scope>NUCLEOTIDE SEQUENCE</scope>
    <source>
        <strain evidence="6">DSM 1059</strain>
    </source>
</reference>
<dbReference type="KEGG" id="hhk:HH1059_01580"/>
<evidence type="ECO:0000313" key="6">
    <source>
        <dbReference type="EMBL" id="BAU56832.1"/>
    </source>
</evidence>
<dbReference type="InterPro" id="IPR036551">
    <property type="entry name" value="Flavin_trans-like"/>
</dbReference>
<evidence type="ECO:0000259" key="5">
    <source>
        <dbReference type="Pfam" id="PF04127"/>
    </source>
</evidence>
<keyword evidence="3" id="KW-0460">Magnesium</keyword>
<dbReference type="Proteomes" id="UP000218890">
    <property type="component" value="Chromosome"/>
</dbReference>
<feature type="binding site" evidence="3">
    <location>
        <begin position="329"/>
        <end position="332"/>
    </location>
    <ligand>
        <name>CTP</name>
        <dbReference type="ChEBI" id="CHEBI:37563"/>
    </ligand>
</feature>
<dbReference type="InterPro" id="IPR007085">
    <property type="entry name" value="DNA/pantothenate-metab_flavo_C"/>
</dbReference>
<comment type="cofactor">
    <cofactor evidence="3">
        <name>Mg(2+)</name>
        <dbReference type="ChEBI" id="CHEBI:18420"/>
    </cofactor>
</comment>
<dbReference type="UniPathway" id="UPA00241">
    <property type="reaction ID" value="UER00353"/>
</dbReference>
<comment type="pathway">
    <text evidence="3">Cofactor biosynthesis; coenzyme A biosynthesis; CoA from (R)-pantothenate: step 2/5.</text>
</comment>
<dbReference type="EC" id="6.3.2.5" evidence="3"/>
<dbReference type="GO" id="GO:0004633">
    <property type="term" value="F:phosphopantothenoylcysteine decarboxylase activity"/>
    <property type="evidence" value="ECO:0007669"/>
    <property type="project" value="UniProtKB-UniRule"/>
</dbReference>
<keyword evidence="1 3" id="KW-0210">Decarboxylase</keyword>
<organism evidence="6 7">
    <name type="scientific">Halorhodospira halochloris</name>
    <name type="common">Ectothiorhodospira halochloris</name>
    <dbReference type="NCBI Taxonomy" id="1052"/>
    <lineage>
        <taxon>Bacteria</taxon>
        <taxon>Pseudomonadati</taxon>
        <taxon>Pseudomonadota</taxon>
        <taxon>Gammaproteobacteria</taxon>
        <taxon>Chromatiales</taxon>
        <taxon>Ectothiorhodospiraceae</taxon>
        <taxon>Halorhodospira</taxon>
    </lineage>
</organism>
<dbReference type="OrthoDB" id="9802554at2"/>
<comment type="similarity">
    <text evidence="3">In the N-terminal section; belongs to the HFCD (homo-oligomeric flavin containing Cys decarboxylase) superfamily.</text>
</comment>
<keyword evidence="2 3" id="KW-0456">Lyase</keyword>
<dbReference type="HAMAP" id="MF_02225">
    <property type="entry name" value="CoaBC"/>
    <property type="match status" value="1"/>
</dbReference>
<keyword evidence="3" id="KW-0511">Multifunctional enzyme</keyword>
<dbReference type="InterPro" id="IPR003382">
    <property type="entry name" value="Flavoprotein"/>
</dbReference>
<dbReference type="AlphaFoldDB" id="A0A120MZC5"/>
<dbReference type="GO" id="GO:0010181">
    <property type="term" value="F:FMN binding"/>
    <property type="evidence" value="ECO:0007669"/>
    <property type="project" value="UniProtKB-UniRule"/>
</dbReference>
<evidence type="ECO:0000259" key="4">
    <source>
        <dbReference type="Pfam" id="PF02441"/>
    </source>
</evidence>
<keyword evidence="3" id="KW-0285">Flavoprotein</keyword>
<dbReference type="InterPro" id="IPR005252">
    <property type="entry name" value="CoaBC"/>
</dbReference>
<feature type="active site" description="Proton donor" evidence="3">
    <location>
        <position position="161"/>
    </location>
</feature>
<accession>A0A120MZC5</accession>
<dbReference type="SUPFAM" id="SSF52507">
    <property type="entry name" value="Homo-oligomeric flavin-containing Cys decarboxylases, HFCD"/>
    <property type="match status" value="1"/>
</dbReference>
<feature type="binding site" evidence="3">
    <location>
        <position position="313"/>
    </location>
    <ligand>
        <name>CTP</name>
        <dbReference type="ChEBI" id="CHEBI:37563"/>
    </ligand>
</feature>
<feature type="binding site" evidence="3">
    <location>
        <position position="361"/>
    </location>
    <ligand>
        <name>CTP</name>
        <dbReference type="ChEBI" id="CHEBI:37563"/>
    </ligand>
</feature>
<comment type="pathway">
    <text evidence="3">Cofactor biosynthesis; coenzyme A biosynthesis; CoA from (R)-pantothenate: step 3/5.</text>
</comment>
<dbReference type="GO" id="GO:0046872">
    <property type="term" value="F:metal ion binding"/>
    <property type="evidence" value="ECO:0007669"/>
    <property type="project" value="UniProtKB-KW"/>
</dbReference>
<feature type="binding site" evidence="3">
    <location>
        <position position="303"/>
    </location>
    <ligand>
        <name>CTP</name>
        <dbReference type="ChEBI" id="CHEBI:37563"/>
    </ligand>
</feature>
<dbReference type="RefSeq" id="WP_096407195.1">
    <property type="nucleotide sequence ID" value="NZ_AP017372.2"/>
</dbReference>
<evidence type="ECO:0000313" key="7">
    <source>
        <dbReference type="Proteomes" id="UP000218890"/>
    </source>
</evidence>
<dbReference type="SUPFAM" id="SSF102645">
    <property type="entry name" value="CoaB-like"/>
    <property type="match status" value="1"/>
</dbReference>
<comment type="cofactor">
    <cofactor evidence="3">
        <name>FMN</name>
        <dbReference type="ChEBI" id="CHEBI:58210"/>
    </cofactor>
    <text evidence="3">Binds 1 FMN per subunit.</text>
</comment>
<comment type="catalytic activity">
    <reaction evidence="3">
        <text>(R)-4'-phosphopantothenate + L-cysteine + CTP = N-[(R)-4-phosphopantothenoyl]-L-cysteine + CMP + diphosphate + H(+)</text>
        <dbReference type="Rhea" id="RHEA:19397"/>
        <dbReference type="ChEBI" id="CHEBI:10986"/>
        <dbReference type="ChEBI" id="CHEBI:15378"/>
        <dbReference type="ChEBI" id="CHEBI:33019"/>
        <dbReference type="ChEBI" id="CHEBI:35235"/>
        <dbReference type="ChEBI" id="CHEBI:37563"/>
        <dbReference type="ChEBI" id="CHEBI:59458"/>
        <dbReference type="ChEBI" id="CHEBI:60377"/>
        <dbReference type="EC" id="6.3.2.5"/>
    </reaction>
</comment>
<comment type="function">
    <text evidence="3">Catalyzes two sequential steps in the biosynthesis of coenzyme A. In the first step cysteine is conjugated to 4'-phosphopantothenate to form 4-phosphopantothenoylcysteine. In the second step the latter compound is decarboxylated to form 4'-phosphopantotheine.</text>
</comment>
<dbReference type="Gene3D" id="3.40.50.10300">
    <property type="entry name" value="CoaB-like"/>
    <property type="match status" value="1"/>
</dbReference>
<evidence type="ECO:0000256" key="1">
    <source>
        <dbReference type="ARBA" id="ARBA00022793"/>
    </source>
</evidence>
<dbReference type="GO" id="GO:0071513">
    <property type="term" value="C:phosphopantothenoylcysteine decarboxylase complex"/>
    <property type="evidence" value="ECO:0007669"/>
    <property type="project" value="TreeGrafter"/>
</dbReference>
<dbReference type="GO" id="GO:0004632">
    <property type="term" value="F:phosphopantothenate--cysteine ligase activity"/>
    <property type="evidence" value="ECO:0007669"/>
    <property type="project" value="UniProtKB-UniRule"/>
</dbReference>
<feature type="region of interest" description="Phosphopantothenoylcysteine decarboxylase" evidence="3">
    <location>
        <begin position="1"/>
        <end position="214"/>
    </location>
</feature>
<keyword evidence="7" id="KW-1185">Reference proteome</keyword>
<sequence length="422" mass="44648">MDREQKSLYRVLLIVSGGIAAYKSAELVRELRGRGCDVRVAMTSGAQHFITPLTLQALSGNRVHTELLDAEAEAGMGHIELARWAEQVLVAPATADFLARLAQGRADDLPAALCLATRCPIAVAPAMNNAMWEAPATRDNIAILQRRGVTFIGPVSGDQACGESGMGRMCEAREIAAALLSSGKQAGAAPPSAPASQDDTTDGAFDYLPLAGKAVMVTAGPTREPLDPVRYLTNRSSGRMGFAIAQAAHSAGARVILIAGPCALPTPAGVERHDVERASDMYSAVMARIDEADIFIGCAAVCDYRPIDEAHEKIKKGAQGIDLALVPTPDILRDVASRSPRPFVVGFAAETHDVQSHARGKLLAKNLDMIAANQVGDGQAFDVDENSLELLWDGGGKSLPQQPKHELALALIKVIVERMGLP</sequence>